<keyword evidence="2" id="KW-1185">Reference proteome</keyword>
<comment type="caution">
    <text evidence="1">The sequence shown here is derived from an EMBL/GenBank/DDBJ whole genome shotgun (WGS) entry which is preliminary data.</text>
</comment>
<organism evidence="1 2">
    <name type="scientific">Zalaria obscura</name>
    <dbReference type="NCBI Taxonomy" id="2024903"/>
    <lineage>
        <taxon>Eukaryota</taxon>
        <taxon>Fungi</taxon>
        <taxon>Dikarya</taxon>
        <taxon>Ascomycota</taxon>
        <taxon>Pezizomycotina</taxon>
        <taxon>Dothideomycetes</taxon>
        <taxon>Dothideomycetidae</taxon>
        <taxon>Dothideales</taxon>
        <taxon>Zalariaceae</taxon>
        <taxon>Zalaria</taxon>
    </lineage>
</organism>
<proteinExistence type="predicted"/>
<evidence type="ECO:0000313" key="2">
    <source>
        <dbReference type="Proteomes" id="UP001320706"/>
    </source>
</evidence>
<accession>A0ACC3S768</accession>
<evidence type="ECO:0000313" key="1">
    <source>
        <dbReference type="EMBL" id="KAK8200837.1"/>
    </source>
</evidence>
<dbReference type="Proteomes" id="UP001320706">
    <property type="component" value="Unassembled WGS sequence"/>
</dbReference>
<gene>
    <name evidence="1" type="ORF">M8818_006154</name>
</gene>
<sequence length="76" mass="7983">MVAHWLHGSGADLGRPEIPIALGILMASWRSDPANVSDLRHADAGSAAKHAVTMQGIPSHARGRYPASNISVADNM</sequence>
<protein>
    <submittedName>
        <fullName evidence="1">Uncharacterized protein</fullName>
    </submittedName>
</protein>
<name>A0ACC3S768_9PEZI</name>
<reference evidence="1" key="1">
    <citation type="submission" date="2024-02" db="EMBL/GenBank/DDBJ databases">
        <title>Metagenome Assembled Genome of Zalaria obscura JY119.</title>
        <authorList>
            <person name="Vighnesh L."/>
            <person name="Jagadeeshwari U."/>
            <person name="Venkata Ramana C."/>
            <person name="Sasikala C."/>
        </authorList>
    </citation>
    <scope>NUCLEOTIDE SEQUENCE</scope>
    <source>
        <strain evidence="1">JY119</strain>
    </source>
</reference>
<dbReference type="EMBL" id="JAMKPW020000038">
    <property type="protein sequence ID" value="KAK8200837.1"/>
    <property type="molecule type" value="Genomic_DNA"/>
</dbReference>